<proteinExistence type="predicted"/>
<accession>A0A0C2SJT9</accession>
<evidence type="ECO:0000313" key="3">
    <source>
        <dbReference type="Proteomes" id="UP000054549"/>
    </source>
</evidence>
<feature type="region of interest" description="Disordered" evidence="1">
    <location>
        <begin position="34"/>
        <end position="56"/>
    </location>
</feature>
<evidence type="ECO:0000256" key="1">
    <source>
        <dbReference type="SAM" id="MobiDB-lite"/>
    </source>
</evidence>
<organism evidence="2 3">
    <name type="scientific">Amanita muscaria (strain Koide BX008)</name>
    <dbReference type="NCBI Taxonomy" id="946122"/>
    <lineage>
        <taxon>Eukaryota</taxon>
        <taxon>Fungi</taxon>
        <taxon>Dikarya</taxon>
        <taxon>Basidiomycota</taxon>
        <taxon>Agaricomycotina</taxon>
        <taxon>Agaricomycetes</taxon>
        <taxon>Agaricomycetidae</taxon>
        <taxon>Agaricales</taxon>
        <taxon>Pluteineae</taxon>
        <taxon>Amanitaceae</taxon>
        <taxon>Amanita</taxon>
    </lineage>
</organism>
<gene>
    <name evidence="2" type="ORF">M378DRAFT_164553</name>
</gene>
<protein>
    <submittedName>
        <fullName evidence="2">Uncharacterized protein</fullName>
    </submittedName>
</protein>
<evidence type="ECO:0000313" key="2">
    <source>
        <dbReference type="EMBL" id="KIL63460.1"/>
    </source>
</evidence>
<sequence>MNQPPSRHPIIRNERTNVFKTSCSERIPRSLLEEKDYEPGLNGVDDGSTDRTPNDNQASGWLLNVSLVVSESGLCQVKVKYVACRSRSSTGVDKVRVTAFDRPEDKTCG</sequence>
<dbReference type="Proteomes" id="UP000054549">
    <property type="component" value="Unassembled WGS sequence"/>
</dbReference>
<reference evidence="2 3" key="1">
    <citation type="submission" date="2014-04" db="EMBL/GenBank/DDBJ databases">
        <title>Evolutionary Origins and Diversification of the Mycorrhizal Mutualists.</title>
        <authorList>
            <consortium name="DOE Joint Genome Institute"/>
            <consortium name="Mycorrhizal Genomics Consortium"/>
            <person name="Kohler A."/>
            <person name="Kuo A."/>
            <person name="Nagy L.G."/>
            <person name="Floudas D."/>
            <person name="Copeland A."/>
            <person name="Barry K.W."/>
            <person name="Cichocki N."/>
            <person name="Veneault-Fourrey C."/>
            <person name="LaButti K."/>
            <person name="Lindquist E.A."/>
            <person name="Lipzen A."/>
            <person name="Lundell T."/>
            <person name="Morin E."/>
            <person name="Murat C."/>
            <person name="Riley R."/>
            <person name="Ohm R."/>
            <person name="Sun H."/>
            <person name="Tunlid A."/>
            <person name="Henrissat B."/>
            <person name="Grigoriev I.V."/>
            <person name="Hibbett D.S."/>
            <person name="Martin F."/>
        </authorList>
    </citation>
    <scope>NUCLEOTIDE SEQUENCE [LARGE SCALE GENOMIC DNA]</scope>
    <source>
        <strain evidence="2 3">Koide BX008</strain>
    </source>
</reference>
<name>A0A0C2SJT9_AMAMK</name>
<dbReference type="InParanoid" id="A0A0C2SJT9"/>
<dbReference type="EMBL" id="KN818259">
    <property type="protein sequence ID" value="KIL63460.1"/>
    <property type="molecule type" value="Genomic_DNA"/>
</dbReference>
<keyword evidence="3" id="KW-1185">Reference proteome</keyword>
<dbReference type="AlphaFoldDB" id="A0A0C2SJT9"/>
<dbReference type="HOGENOM" id="CLU_2183269_0_0_1"/>